<keyword evidence="3 7" id="KW-0547">Nucleotide-binding</keyword>
<dbReference type="SUPFAM" id="SSF48403">
    <property type="entry name" value="Ankyrin repeat"/>
    <property type="match status" value="1"/>
</dbReference>
<reference evidence="11 12" key="1">
    <citation type="journal article" date="2024" name="Nat. Commun.">
        <title>Phylogenomics reveals the evolutionary origins of lichenization in chlorophyte algae.</title>
        <authorList>
            <person name="Puginier C."/>
            <person name="Libourel C."/>
            <person name="Otte J."/>
            <person name="Skaloud P."/>
            <person name="Haon M."/>
            <person name="Grisel S."/>
            <person name="Petersen M."/>
            <person name="Berrin J.G."/>
            <person name="Delaux P.M."/>
            <person name="Dal Grande F."/>
            <person name="Keller J."/>
        </authorList>
    </citation>
    <scope>NUCLEOTIDE SEQUENCE [LARGE SCALE GENOMIC DNA]</scope>
    <source>
        <strain evidence="11 12">SAG 2145</strain>
    </source>
</reference>
<dbReference type="SUPFAM" id="SSF56112">
    <property type="entry name" value="Protein kinase-like (PK-like)"/>
    <property type="match status" value="1"/>
</dbReference>
<dbReference type="SUPFAM" id="SSF51197">
    <property type="entry name" value="Clavaminate synthase-like"/>
    <property type="match status" value="1"/>
</dbReference>
<dbReference type="InterPro" id="IPR002110">
    <property type="entry name" value="Ankyrin_rpt"/>
</dbReference>
<feature type="region of interest" description="Disordered" evidence="8">
    <location>
        <begin position="901"/>
        <end position="936"/>
    </location>
</feature>
<dbReference type="Proteomes" id="UP001438707">
    <property type="component" value="Unassembled WGS sequence"/>
</dbReference>
<feature type="repeat" description="ANK" evidence="6">
    <location>
        <begin position="89"/>
        <end position="121"/>
    </location>
</feature>
<evidence type="ECO:0000313" key="11">
    <source>
        <dbReference type="EMBL" id="KAK9824905.1"/>
    </source>
</evidence>
<dbReference type="PROSITE" id="PS00108">
    <property type="entry name" value="PROTEIN_KINASE_ST"/>
    <property type="match status" value="1"/>
</dbReference>
<evidence type="ECO:0000256" key="4">
    <source>
        <dbReference type="ARBA" id="ARBA00022777"/>
    </source>
</evidence>
<keyword evidence="12" id="KW-1185">Reference proteome</keyword>
<dbReference type="Gene3D" id="3.90.930.40">
    <property type="match status" value="1"/>
</dbReference>
<dbReference type="PROSITE" id="PS51184">
    <property type="entry name" value="JMJC"/>
    <property type="match status" value="1"/>
</dbReference>
<sequence length="1063" mass="116409">MTETSFKLLNGLEDVTRHAVADLLYFVSAGDLPRCKGVVKKWSLQVNASTCCDYDGRTAAHVAAASGSFSVLEWLLEEEHVDVNPVDRLMRTPLEDATRQGHKAVIKLLVKHGGQMTGQDGRLAAPLPGHLPSDDHDADWEIDPRNIQLQELVGSGEFGEVHRALWHGSTVAVKVLRVSDAMALGDFRTELDILQKVHHPHTVQFLGAVTLSRPFMIVTEFLAGGSLADLIERTQKDDSQFPGIMRGLEIAIDCARGMTYLHSQSLRGQKMVVHRDLKPGNVLLGAVHYDTVDPGLARKRAAFMGLAKIADFGLSKTLVNSPGPKGPVAPLAGMTKDDAIGLSKHGAEGYVISQTFNLTGETGSYRYMAPEVFKHETYNHKVDVYAFAMICYELFEGRCPYDDLHPVQAAYFAATEGLRPTWGKTNRFGKKVPDVLKQIVESCWEGNYNKRPEFGQLSKQMDEIWIMGKDRESKKRKTSSSVFDATSDLTAVTKDCLTYLTSKGEENFLQKTWERQPAVFKASKGRKGLFGQLFSCQKIMSLLEDPDLDFDFGRDLVAARYKSGKRETLSQEQPATKKEASRLFSKEGCTLQFHQPQRHSDALWRLVAALEAQLGCLVGINAYCTPAGTQGLAPHHDDVEIFVCQTEGTKKWQIYAPHNQYNLPPTSSRDFKSNEIGAPLMEVTLEVGDVLYMPRGTVHQAQSQAGDSTHLTVSTYQAWSNGHMAKCFLEQALTAVDCSPYPLPLALRQGLPPQLLWDLAPPAPARGGGGPTAATATKQLSQGLRQLADSLEAKPDLLSNAAASSSMVLDFFRWRAPPHSSQLPDQGRPPSAEASVFSRGRECFHVLVRNAPADQPCCDELDGTEEPCCGTEREHDHSSSAAGDKIVVVLTNLFNNIEQHMVGPTMPSGESLSDLEESLSEAEEEAAEGEDSDEAPELVDMAEADLIEAIKANGKKRKLSSTNGAAAGKKAKALRAGLTSPEGILDDAPEEESEDVEADSDAEDDEPAPEMAMPIKFQAAIMQMLLESSKDSPVCVADLKMPEGEDPVQFAMFFWQQGYICTS</sequence>
<dbReference type="FunFam" id="3.30.200.20:FF:000180">
    <property type="entry name" value="serine/threonine-protein kinase STY46-like"/>
    <property type="match status" value="1"/>
</dbReference>
<feature type="domain" description="Protein kinase" evidence="9">
    <location>
        <begin position="147"/>
        <end position="466"/>
    </location>
</feature>
<evidence type="ECO:0000256" key="8">
    <source>
        <dbReference type="SAM" id="MobiDB-lite"/>
    </source>
</evidence>
<evidence type="ECO:0000259" key="10">
    <source>
        <dbReference type="PROSITE" id="PS51184"/>
    </source>
</evidence>
<organism evidence="11 12">
    <name type="scientific">Apatococcus lobatus</name>
    <dbReference type="NCBI Taxonomy" id="904363"/>
    <lineage>
        <taxon>Eukaryota</taxon>
        <taxon>Viridiplantae</taxon>
        <taxon>Chlorophyta</taxon>
        <taxon>core chlorophytes</taxon>
        <taxon>Trebouxiophyceae</taxon>
        <taxon>Chlorellales</taxon>
        <taxon>Chlorellaceae</taxon>
        <taxon>Apatococcus</taxon>
    </lineage>
</organism>
<dbReference type="Pfam" id="PF12796">
    <property type="entry name" value="Ank_2"/>
    <property type="match status" value="1"/>
</dbReference>
<dbReference type="PANTHER" id="PTHR44329:SF140">
    <property type="entry name" value="INACTIVE PROTEIN TYROSINE KINASE PTKL"/>
    <property type="match status" value="1"/>
</dbReference>
<dbReference type="PANTHER" id="PTHR44329">
    <property type="entry name" value="SERINE/THREONINE-PROTEIN KINASE TNNI3K-RELATED"/>
    <property type="match status" value="1"/>
</dbReference>
<dbReference type="InterPro" id="IPR011009">
    <property type="entry name" value="Kinase-like_dom_sf"/>
</dbReference>
<comment type="similarity">
    <text evidence="1">Belongs to the protein kinase superfamily. TKL Ser/Thr protein kinase family.</text>
</comment>
<dbReference type="PROSITE" id="PS50088">
    <property type="entry name" value="ANK_REPEAT"/>
    <property type="match status" value="2"/>
</dbReference>
<feature type="domain" description="JmjC" evidence="10">
    <location>
        <begin position="592"/>
        <end position="732"/>
    </location>
</feature>
<dbReference type="Pfam" id="PF00069">
    <property type="entry name" value="Pkinase"/>
    <property type="match status" value="1"/>
</dbReference>
<dbReference type="PROSITE" id="PS00107">
    <property type="entry name" value="PROTEIN_KINASE_ATP"/>
    <property type="match status" value="1"/>
</dbReference>
<evidence type="ECO:0000256" key="7">
    <source>
        <dbReference type="PROSITE-ProRule" id="PRU10141"/>
    </source>
</evidence>
<dbReference type="InterPro" id="IPR000719">
    <property type="entry name" value="Prot_kinase_dom"/>
</dbReference>
<dbReference type="SMART" id="SM00220">
    <property type="entry name" value="S_TKc"/>
    <property type="match status" value="1"/>
</dbReference>
<dbReference type="InterPro" id="IPR008271">
    <property type="entry name" value="Ser/Thr_kinase_AS"/>
</dbReference>
<evidence type="ECO:0000256" key="6">
    <source>
        <dbReference type="PROSITE-ProRule" id="PRU00023"/>
    </source>
</evidence>
<dbReference type="PROSITE" id="PS50011">
    <property type="entry name" value="PROTEIN_KINASE_DOM"/>
    <property type="match status" value="1"/>
</dbReference>
<dbReference type="InterPro" id="IPR017441">
    <property type="entry name" value="Protein_kinase_ATP_BS"/>
</dbReference>
<dbReference type="Gene3D" id="1.25.40.20">
    <property type="entry name" value="Ankyrin repeat-containing domain"/>
    <property type="match status" value="1"/>
</dbReference>
<dbReference type="CDD" id="cd13999">
    <property type="entry name" value="STKc_MAP3K-like"/>
    <property type="match status" value="1"/>
</dbReference>
<dbReference type="Gene3D" id="3.30.200.20">
    <property type="entry name" value="Phosphorylase Kinase, domain 1"/>
    <property type="match status" value="1"/>
</dbReference>
<accession>A0AAW1QTQ2</accession>
<dbReference type="PROSITE" id="PS50297">
    <property type="entry name" value="ANK_REP_REGION"/>
    <property type="match status" value="1"/>
</dbReference>
<keyword evidence="4" id="KW-0418">Kinase</keyword>
<dbReference type="InterPro" id="IPR051681">
    <property type="entry name" value="Ser/Thr_Kinases-Pseudokinases"/>
</dbReference>
<dbReference type="EMBL" id="JALJOS010000027">
    <property type="protein sequence ID" value="KAK9824905.1"/>
    <property type="molecule type" value="Genomic_DNA"/>
</dbReference>
<keyword evidence="2" id="KW-0808">Transferase</keyword>
<dbReference type="GO" id="GO:0005524">
    <property type="term" value="F:ATP binding"/>
    <property type="evidence" value="ECO:0007669"/>
    <property type="project" value="UniProtKB-UniRule"/>
</dbReference>
<evidence type="ECO:0000256" key="5">
    <source>
        <dbReference type="ARBA" id="ARBA00022840"/>
    </source>
</evidence>
<name>A0AAW1QTQ2_9CHLO</name>
<dbReference type="GO" id="GO:0004674">
    <property type="term" value="F:protein serine/threonine kinase activity"/>
    <property type="evidence" value="ECO:0007669"/>
    <property type="project" value="TreeGrafter"/>
</dbReference>
<feature type="binding site" evidence="7">
    <location>
        <position position="174"/>
    </location>
    <ligand>
        <name>ATP</name>
        <dbReference type="ChEBI" id="CHEBI:30616"/>
    </ligand>
</feature>
<dbReference type="InterPro" id="IPR036770">
    <property type="entry name" value="Ankyrin_rpt-contain_sf"/>
</dbReference>
<feature type="compositionally biased region" description="Acidic residues" evidence="8">
    <location>
        <begin position="913"/>
        <end position="936"/>
    </location>
</feature>
<dbReference type="Pfam" id="PF08007">
    <property type="entry name" value="JmjC_2"/>
    <property type="match status" value="1"/>
</dbReference>
<dbReference type="Gene3D" id="2.60.120.650">
    <property type="entry name" value="Cupin"/>
    <property type="match status" value="1"/>
</dbReference>
<feature type="repeat" description="ANK" evidence="6">
    <location>
        <begin position="55"/>
        <end position="77"/>
    </location>
</feature>
<dbReference type="SMART" id="SM00248">
    <property type="entry name" value="ANK"/>
    <property type="match status" value="2"/>
</dbReference>
<feature type="compositionally biased region" description="Acidic residues" evidence="8">
    <location>
        <begin position="984"/>
        <end position="1008"/>
    </location>
</feature>
<dbReference type="InterPro" id="IPR003347">
    <property type="entry name" value="JmjC_dom"/>
</dbReference>
<keyword evidence="6" id="KW-0040">ANK repeat</keyword>
<feature type="region of interest" description="Disordered" evidence="8">
    <location>
        <begin position="970"/>
        <end position="1009"/>
    </location>
</feature>
<proteinExistence type="inferred from homology"/>
<evidence type="ECO:0000256" key="3">
    <source>
        <dbReference type="ARBA" id="ARBA00022741"/>
    </source>
</evidence>
<dbReference type="Gene3D" id="1.10.510.10">
    <property type="entry name" value="Transferase(Phosphotransferase) domain 1"/>
    <property type="match status" value="1"/>
</dbReference>
<gene>
    <name evidence="11" type="ORF">WJX74_004922</name>
</gene>
<comment type="caution">
    <text evidence="11">The sequence shown here is derived from an EMBL/GenBank/DDBJ whole genome shotgun (WGS) entry which is preliminary data.</text>
</comment>
<protein>
    <submittedName>
        <fullName evidence="11">Uncharacterized protein</fullName>
    </submittedName>
</protein>
<dbReference type="AlphaFoldDB" id="A0AAW1QTQ2"/>
<evidence type="ECO:0000259" key="9">
    <source>
        <dbReference type="PROSITE" id="PS50011"/>
    </source>
</evidence>
<evidence type="ECO:0000256" key="2">
    <source>
        <dbReference type="ARBA" id="ARBA00022679"/>
    </source>
</evidence>
<evidence type="ECO:0000313" key="12">
    <source>
        <dbReference type="Proteomes" id="UP001438707"/>
    </source>
</evidence>
<keyword evidence="5 7" id="KW-0067">ATP-binding</keyword>
<evidence type="ECO:0000256" key="1">
    <source>
        <dbReference type="ARBA" id="ARBA00005843"/>
    </source>
</evidence>